<evidence type="ECO:0000256" key="2">
    <source>
        <dbReference type="ARBA" id="ARBA00023163"/>
    </source>
</evidence>
<dbReference type="SMART" id="SM00347">
    <property type="entry name" value="HTH_MARR"/>
    <property type="match status" value="1"/>
</dbReference>
<dbReference type="SUPFAM" id="SSF46785">
    <property type="entry name" value="Winged helix' DNA-binding domain"/>
    <property type="match status" value="1"/>
</dbReference>
<comment type="caution">
    <text evidence="4">The sequence shown here is derived from an EMBL/GenBank/DDBJ whole genome shotgun (WGS) entry which is preliminary data.</text>
</comment>
<dbReference type="InterPro" id="IPR000835">
    <property type="entry name" value="HTH_MarR-typ"/>
</dbReference>
<dbReference type="HOGENOM" id="CLU_083287_27_2_9"/>
<dbReference type="Pfam" id="PF12802">
    <property type="entry name" value="MarR_2"/>
    <property type="match status" value="1"/>
</dbReference>
<dbReference type="GO" id="GO:0006950">
    <property type="term" value="P:response to stress"/>
    <property type="evidence" value="ECO:0007669"/>
    <property type="project" value="TreeGrafter"/>
</dbReference>
<dbReference type="PROSITE" id="PS50995">
    <property type="entry name" value="HTH_MARR_2"/>
    <property type="match status" value="1"/>
</dbReference>
<keyword evidence="5" id="KW-1185">Reference proteome</keyword>
<dbReference type="EMBL" id="AGBB01000052">
    <property type="protein sequence ID" value="EGY80257.1"/>
    <property type="molecule type" value="Genomic_DNA"/>
</dbReference>
<reference evidence="4 5" key="1">
    <citation type="submission" date="2011-06" db="EMBL/GenBank/DDBJ databases">
        <authorList>
            <person name="Muzny D."/>
            <person name="Qin X."/>
            <person name="Deng J."/>
            <person name="Jiang H."/>
            <person name="Liu Y."/>
            <person name="Qu J."/>
            <person name="Song X.-Z."/>
            <person name="Zhang L."/>
            <person name="Thornton R."/>
            <person name="Coyle M."/>
            <person name="Francisco L."/>
            <person name="Jackson L."/>
            <person name="Javaid M."/>
            <person name="Korchina V."/>
            <person name="Kovar C."/>
            <person name="Mata R."/>
            <person name="Mathew T."/>
            <person name="Ngo R."/>
            <person name="Nguyen L."/>
            <person name="Nguyen N."/>
            <person name="Okwuonu G."/>
            <person name="Ongeri F."/>
            <person name="Pham C."/>
            <person name="Simmons D."/>
            <person name="Wilczek-Boney K."/>
            <person name="Hale W."/>
            <person name="Jakkamsetti A."/>
            <person name="Pham P."/>
            <person name="Ruth R."/>
            <person name="San Lucas F."/>
            <person name="Warren J."/>
            <person name="Zhang J."/>
            <person name="Zhao Z."/>
            <person name="Zhou C."/>
            <person name="Zhu D."/>
            <person name="Lee S."/>
            <person name="Bess C."/>
            <person name="Blankenburg K."/>
            <person name="Forbes L."/>
            <person name="Fu Q."/>
            <person name="Gubbala S."/>
            <person name="Hirani K."/>
            <person name="Jayaseelan J.C."/>
            <person name="Lara F."/>
            <person name="Munidasa M."/>
            <person name="Palculict T."/>
            <person name="Patil S."/>
            <person name="Pu L.-L."/>
            <person name="Saada N."/>
            <person name="Tang L."/>
            <person name="Weissenberger G."/>
            <person name="Zhu Y."/>
            <person name="Hemphill L."/>
            <person name="Shang Y."/>
            <person name="Youmans B."/>
            <person name="Ayvaz T."/>
            <person name="Ross M."/>
            <person name="Santibanez J."/>
            <person name="Aqrawi P."/>
            <person name="Gross S."/>
            <person name="Joshi V."/>
            <person name="Fowler G."/>
            <person name="Nazareth L."/>
            <person name="Reid J."/>
            <person name="Worley K."/>
            <person name="Petrosino J."/>
            <person name="Highlander S."/>
            <person name="Gibbs R."/>
        </authorList>
    </citation>
    <scope>NUCLEOTIDE SEQUENCE [LARGE SCALE GENOMIC DNA]</scope>
    <source>
        <strain evidence="4 5">ATCC 29427</strain>
    </source>
</reference>
<dbReference type="GO" id="GO:0003700">
    <property type="term" value="F:DNA-binding transcription factor activity"/>
    <property type="evidence" value="ECO:0007669"/>
    <property type="project" value="InterPro"/>
</dbReference>
<evidence type="ECO:0000313" key="4">
    <source>
        <dbReference type="EMBL" id="EGY80257.1"/>
    </source>
</evidence>
<protein>
    <submittedName>
        <fullName evidence="4">MarR family transcriptional regulator</fullName>
    </submittedName>
</protein>
<dbReference type="AlphaFoldDB" id="G4D2I0"/>
<dbReference type="InterPro" id="IPR036390">
    <property type="entry name" value="WH_DNA-bd_sf"/>
</dbReference>
<dbReference type="Proteomes" id="UP000003422">
    <property type="component" value="Unassembled WGS sequence"/>
</dbReference>
<dbReference type="PANTHER" id="PTHR33164">
    <property type="entry name" value="TRANSCRIPTIONAL REGULATOR, MARR FAMILY"/>
    <property type="match status" value="1"/>
</dbReference>
<evidence type="ECO:0000313" key="5">
    <source>
        <dbReference type="Proteomes" id="UP000003422"/>
    </source>
</evidence>
<dbReference type="PATRIC" id="fig|997350.3.peg.586"/>
<dbReference type="STRING" id="997350.HMPREF9129_0610"/>
<keyword evidence="1" id="KW-0805">Transcription regulation</keyword>
<dbReference type="PANTHER" id="PTHR33164:SF56">
    <property type="entry name" value="HTH-TYPE TRANSCRIPTIONAL REGULATOR MHQR"/>
    <property type="match status" value="1"/>
</dbReference>
<feature type="domain" description="HTH marR-type" evidence="3">
    <location>
        <begin position="7"/>
        <end position="139"/>
    </location>
</feature>
<gene>
    <name evidence="4" type="ORF">HMPREF9129_0610</name>
</gene>
<dbReference type="InterPro" id="IPR039422">
    <property type="entry name" value="MarR/SlyA-like"/>
</dbReference>
<dbReference type="InterPro" id="IPR036388">
    <property type="entry name" value="WH-like_DNA-bd_sf"/>
</dbReference>
<evidence type="ECO:0000259" key="3">
    <source>
        <dbReference type="PROSITE" id="PS50995"/>
    </source>
</evidence>
<dbReference type="eggNOG" id="COG1846">
    <property type="taxonomic scope" value="Bacteria"/>
</dbReference>
<dbReference type="Gene3D" id="1.10.10.10">
    <property type="entry name" value="Winged helix-like DNA-binding domain superfamily/Winged helix DNA-binding domain"/>
    <property type="match status" value="1"/>
</dbReference>
<sequence>MLMKNLELNNFIALHRTVIKMDRTLSKIFDSHGLTTGQFAVLEALYHKGDLTIGQVQQKILSTSGTMPLIIKNLESRKLLERCPDPNDGRRCILHITDDGKTLMSKVFPVVKDKIIQMFSPIPLNKKQELLDILKLFREEL</sequence>
<accession>G4D2I0</accession>
<keyword evidence="2" id="KW-0804">Transcription</keyword>
<proteinExistence type="predicted"/>
<evidence type="ECO:0000256" key="1">
    <source>
        <dbReference type="ARBA" id="ARBA00023015"/>
    </source>
</evidence>
<name>G4D2I0_9FIRM</name>
<organism evidence="4 5">
    <name type="scientific">Peptoniphilus indolicus ATCC 29427</name>
    <dbReference type="NCBI Taxonomy" id="997350"/>
    <lineage>
        <taxon>Bacteria</taxon>
        <taxon>Bacillati</taxon>
        <taxon>Bacillota</taxon>
        <taxon>Tissierellia</taxon>
        <taxon>Tissierellales</taxon>
        <taxon>Peptoniphilaceae</taxon>
        <taxon>Peptoniphilus</taxon>
    </lineage>
</organism>